<dbReference type="Gene3D" id="2.60.40.1730">
    <property type="entry name" value="tricorn interacting facor f3 domain"/>
    <property type="match status" value="2"/>
</dbReference>
<dbReference type="PANTHER" id="PTHR11533:SF299">
    <property type="entry name" value="AMINOPEPTIDASE"/>
    <property type="match status" value="1"/>
</dbReference>
<feature type="domain" description="Aminopeptidase N-like N-terminal" evidence="2">
    <location>
        <begin position="2"/>
        <end position="138"/>
    </location>
</feature>
<feature type="region of interest" description="Disordered" evidence="1">
    <location>
        <begin position="211"/>
        <end position="238"/>
    </location>
</feature>
<accession>A0ABQ7QNI0</accession>
<sequence length="238" mass="27313">MRGEVSIDFKVDRDTTFVVINQRDMNVTERALFKSGGAAGPKIARALDYPPADQTYIEFKDKLRRKYNYTLSLRFITRLERSAEQHGLFLAGNHKHRCAMSRFWLTHARSAFPCLDEPHFRASFKLTVVRDRDKHAWSTFPCLDEPHFRASFKLTVVRDRFHVSLTNMPIVATEEAGFYLGHRLLQDEFAPSPPMSPHMMSIAVCRLQRRAAPSPPDATTEAAQEKGRSEDRAKIVSF</sequence>
<gene>
    <name evidence="3" type="ORF">JYU34_007956</name>
</gene>
<evidence type="ECO:0000256" key="1">
    <source>
        <dbReference type="SAM" id="MobiDB-lite"/>
    </source>
</evidence>
<feature type="compositionally biased region" description="Basic and acidic residues" evidence="1">
    <location>
        <begin position="223"/>
        <end position="238"/>
    </location>
</feature>
<name>A0ABQ7QNI0_PLUXY</name>
<protein>
    <recommendedName>
        <fullName evidence="2">Aminopeptidase N-like N-terminal domain-containing protein</fullName>
    </recommendedName>
</protein>
<evidence type="ECO:0000259" key="2">
    <source>
        <dbReference type="Pfam" id="PF17900"/>
    </source>
</evidence>
<proteinExistence type="predicted"/>
<dbReference type="InterPro" id="IPR045357">
    <property type="entry name" value="Aminopeptidase_N-like_N"/>
</dbReference>
<dbReference type="EMBL" id="JAHIBW010000011">
    <property type="protein sequence ID" value="KAG7306587.1"/>
    <property type="molecule type" value="Genomic_DNA"/>
</dbReference>
<dbReference type="InterPro" id="IPR050344">
    <property type="entry name" value="Peptidase_M1_aminopeptidases"/>
</dbReference>
<reference evidence="3 4" key="1">
    <citation type="submission" date="2021-06" db="EMBL/GenBank/DDBJ databases">
        <title>A haploid diamondback moth (Plutella xylostella L.) genome assembly resolves 31 chromosomes and identifies a diamide resistance mutation.</title>
        <authorList>
            <person name="Ward C.M."/>
            <person name="Perry K.D."/>
            <person name="Baker G."/>
            <person name="Powis K."/>
            <person name="Heckel D.G."/>
            <person name="Baxter S.W."/>
        </authorList>
    </citation>
    <scope>NUCLEOTIDE SEQUENCE [LARGE SCALE GENOMIC DNA]</scope>
    <source>
        <strain evidence="3 4">LV</strain>
        <tissue evidence="3">Single pupa</tissue>
    </source>
</reference>
<dbReference type="Pfam" id="PF17900">
    <property type="entry name" value="Peptidase_M1_N"/>
    <property type="match status" value="1"/>
</dbReference>
<comment type="caution">
    <text evidence="3">The sequence shown here is derived from an EMBL/GenBank/DDBJ whole genome shotgun (WGS) entry which is preliminary data.</text>
</comment>
<evidence type="ECO:0000313" key="4">
    <source>
        <dbReference type="Proteomes" id="UP000823941"/>
    </source>
</evidence>
<keyword evidence="4" id="KW-1185">Reference proteome</keyword>
<evidence type="ECO:0000313" key="3">
    <source>
        <dbReference type="EMBL" id="KAG7306587.1"/>
    </source>
</evidence>
<organism evidence="3 4">
    <name type="scientific">Plutella xylostella</name>
    <name type="common">Diamondback moth</name>
    <name type="synonym">Plutella maculipennis</name>
    <dbReference type="NCBI Taxonomy" id="51655"/>
    <lineage>
        <taxon>Eukaryota</taxon>
        <taxon>Metazoa</taxon>
        <taxon>Ecdysozoa</taxon>
        <taxon>Arthropoda</taxon>
        <taxon>Hexapoda</taxon>
        <taxon>Insecta</taxon>
        <taxon>Pterygota</taxon>
        <taxon>Neoptera</taxon>
        <taxon>Endopterygota</taxon>
        <taxon>Lepidoptera</taxon>
        <taxon>Glossata</taxon>
        <taxon>Ditrysia</taxon>
        <taxon>Yponomeutoidea</taxon>
        <taxon>Plutellidae</taxon>
        <taxon>Plutella</taxon>
    </lineage>
</organism>
<dbReference type="PANTHER" id="PTHR11533">
    <property type="entry name" value="PROTEASE M1 ZINC METALLOPROTEASE"/>
    <property type="match status" value="1"/>
</dbReference>
<dbReference type="Proteomes" id="UP000823941">
    <property type="component" value="Chromosome 11"/>
</dbReference>
<dbReference type="SUPFAM" id="SSF63737">
    <property type="entry name" value="Leukotriene A4 hydrolase N-terminal domain"/>
    <property type="match status" value="2"/>
</dbReference>
<dbReference type="InterPro" id="IPR042097">
    <property type="entry name" value="Aminopeptidase_N-like_N_sf"/>
</dbReference>